<dbReference type="EMBL" id="WWNR01000009">
    <property type="protein sequence ID" value="MZQ90317.1"/>
    <property type="molecule type" value="Genomic_DNA"/>
</dbReference>
<evidence type="ECO:0000259" key="1">
    <source>
        <dbReference type="Pfam" id="PF03448"/>
    </source>
</evidence>
<gene>
    <name evidence="2" type="ORF">GS660_14570</name>
</gene>
<protein>
    <recommendedName>
        <fullName evidence="1">Magnesium transporter MgtE intracellular domain-containing protein</fullName>
    </recommendedName>
</protein>
<organism evidence="2 3">
    <name type="scientific">Frigidibacter albus</name>
    <dbReference type="NCBI Taxonomy" id="1465486"/>
    <lineage>
        <taxon>Bacteria</taxon>
        <taxon>Pseudomonadati</taxon>
        <taxon>Pseudomonadota</taxon>
        <taxon>Alphaproteobacteria</taxon>
        <taxon>Rhodobacterales</taxon>
        <taxon>Paracoccaceae</taxon>
        <taxon>Frigidibacter</taxon>
    </lineage>
</organism>
<dbReference type="RefSeq" id="WP_161347707.1">
    <property type="nucleotide sequence ID" value="NZ_BMGW01000009.1"/>
</dbReference>
<keyword evidence="3" id="KW-1185">Reference proteome</keyword>
<accession>A0A6L8VIV3</accession>
<feature type="domain" description="Magnesium transporter MgtE intracellular" evidence="1">
    <location>
        <begin position="132"/>
        <end position="184"/>
    </location>
</feature>
<dbReference type="OrthoDB" id="9791432at2"/>
<dbReference type="Gene3D" id="1.25.60.10">
    <property type="entry name" value="MgtE N-terminal domain-like"/>
    <property type="match status" value="1"/>
</dbReference>
<comment type="caution">
    <text evidence="2">The sequence shown here is derived from an EMBL/GenBank/DDBJ whole genome shotgun (WGS) entry which is preliminary data.</text>
</comment>
<dbReference type="AlphaFoldDB" id="A0A6L8VIV3"/>
<name>A0A6L8VIV3_9RHOB</name>
<proteinExistence type="predicted"/>
<dbReference type="InterPro" id="IPR006668">
    <property type="entry name" value="Mg_transptr_MgtE_intracell_dom"/>
</dbReference>
<reference evidence="2 3" key="1">
    <citation type="submission" date="2020-01" db="EMBL/GenBank/DDBJ databases">
        <title>Frigidibacter albus SP32T (=CGMCC 1.13995T).</title>
        <authorList>
            <person name="Liao X."/>
        </authorList>
    </citation>
    <scope>NUCLEOTIDE SEQUENCE [LARGE SCALE GENOMIC DNA]</scope>
    <source>
        <strain evidence="2 3">SP32</strain>
    </source>
</reference>
<evidence type="ECO:0000313" key="3">
    <source>
        <dbReference type="Proteomes" id="UP000477083"/>
    </source>
</evidence>
<dbReference type="Proteomes" id="UP000477083">
    <property type="component" value="Unassembled WGS sequence"/>
</dbReference>
<sequence length="194" mass="20207">MTRKAAPRRPRHRQGRGALVVIVALFAGSGLIRLGEGAIAIARTADAEVIIDPETCAPPDDVAALLEALGERAARLAAREAELDDRAQAISVASAQIDQKIADLVAAEDRLAATLTLADEAAEDDVARLTAMYEAMKPKDAAPLFEEMAPDFAAGFLGRMRPDAAGALLAALEPKTAYTISVLLAGRNAAAPGQ</sequence>
<dbReference type="SUPFAM" id="SSF158791">
    <property type="entry name" value="MgtE N-terminal domain-like"/>
    <property type="match status" value="1"/>
</dbReference>
<evidence type="ECO:0000313" key="2">
    <source>
        <dbReference type="EMBL" id="MZQ90317.1"/>
    </source>
</evidence>
<dbReference type="Pfam" id="PF03448">
    <property type="entry name" value="MgtE_N"/>
    <property type="match status" value="1"/>
</dbReference>
<dbReference type="InterPro" id="IPR038076">
    <property type="entry name" value="MgtE_N_sf"/>
</dbReference>